<protein>
    <submittedName>
        <fullName evidence="2">Uncharacterized protein</fullName>
    </submittedName>
</protein>
<proteinExistence type="predicted"/>
<dbReference type="Proteomes" id="UP000271241">
    <property type="component" value="Unassembled WGS sequence"/>
</dbReference>
<evidence type="ECO:0000313" key="3">
    <source>
        <dbReference type="Proteomes" id="UP000271241"/>
    </source>
</evidence>
<dbReference type="EMBL" id="KZ992457">
    <property type="protein sequence ID" value="RKP10345.1"/>
    <property type="molecule type" value="Genomic_DNA"/>
</dbReference>
<gene>
    <name evidence="2" type="ORF">THASP1DRAFT_21925</name>
</gene>
<accession>A0A4P9XVN7</accession>
<feature type="compositionally biased region" description="Basic and acidic residues" evidence="1">
    <location>
        <begin position="192"/>
        <end position="202"/>
    </location>
</feature>
<keyword evidence="3" id="KW-1185">Reference proteome</keyword>
<dbReference type="AlphaFoldDB" id="A0A4P9XVN7"/>
<feature type="compositionally biased region" description="Low complexity" evidence="1">
    <location>
        <begin position="1"/>
        <end position="13"/>
    </location>
</feature>
<feature type="region of interest" description="Disordered" evidence="1">
    <location>
        <begin position="1"/>
        <end position="99"/>
    </location>
</feature>
<feature type="region of interest" description="Disordered" evidence="1">
    <location>
        <begin position="192"/>
        <end position="221"/>
    </location>
</feature>
<sequence length="427" mass="48149">MSAPAHASASSDSRPGTFRIYAAGSASPVAKTEDDDDGGELLRSAHAHLAATRPTPSTVTAHKHHGPSTAAPAVHQASPSTMPEAQSGDEDQADAPKRRGVVRWPQEECEEMVRICTTLRQERDDMRAAASDKSGRPKLPQKGHLTVLEWREAARRLHQSGVSPVQRSWMSIYTKWTNMIDRGDLRDDNHMIRGPRRSEQPKAVKTSQAKKRGFEGYDNGVDDDDFDRVRLKRRHPMQAPSMIVREPGSSNISVVPADSRRLEAEHPRNAEDMARMVGDGGWTRDDVAMDLGGGKNLGRNDYNGTHQRGAARRRADSIAADMESTGSTLEATVHQLVLLAMEHRQDLAETQSRFRADMVALHERQREEDREREERFWNRLLTMEERRERDSAARDDRQERIWRELFDRQSELHLEAIRALANGNGMR</sequence>
<reference evidence="3" key="1">
    <citation type="journal article" date="2018" name="Nat. Microbiol.">
        <title>Leveraging single-cell genomics to expand the fungal tree of life.</title>
        <authorList>
            <person name="Ahrendt S.R."/>
            <person name="Quandt C.A."/>
            <person name="Ciobanu D."/>
            <person name="Clum A."/>
            <person name="Salamov A."/>
            <person name="Andreopoulos B."/>
            <person name="Cheng J.F."/>
            <person name="Woyke T."/>
            <person name="Pelin A."/>
            <person name="Henrissat B."/>
            <person name="Reynolds N.K."/>
            <person name="Benny G.L."/>
            <person name="Smith M.E."/>
            <person name="James T.Y."/>
            <person name="Grigoriev I.V."/>
        </authorList>
    </citation>
    <scope>NUCLEOTIDE SEQUENCE [LARGE SCALE GENOMIC DNA]</scope>
    <source>
        <strain evidence="3">RSA 1356</strain>
    </source>
</reference>
<evidence type="ECO:0000313" key="2">
    <source>
        <dbReference type="EMBL" id="RKP10345.1"/>
    </source>
</evidence>
<organism evidence="2 3">
    <name type="scientific">Thamnocephalis sphaerospora</name>
    <dbReference type="NCBI Taxonomy" id="78915"/>
    <lineage>
        <taxon>Eukaryota</taxon>
        <taxon>Fungi</taxon>
        <taxon>Fungi incertae sedis</taxon>
        <taxon>Zoopagomycota</taxon>
        <taxon>Zoopagomycotina</taxon>
        <taxon>Zoopagomycetes</taxon>
        <taxon>Zoopagales</taxon>
        <taxon>Sigmoideomycetaceae</taxon>
        <taxon>Thamnocephalis</taxon>
    </lineage>
</organism>
<evidence type="ECO:0000256" key="1">
    <source>
        <dbReference type="SAM" id="MobiDB-lite"/>
    </source>
</evidence>
<name>A0A4P9XVN7_9FUNG</name>